<evidence type="ECO:0000256" key="4">
    <source>
        <dbReference type="ARBA" id="ARBA00022741"/>
    </source>
</evidence>
<evidence type="ECO:0000256" key="5">
    <source>
        <dbReference type="ARBA" id="ARBA00022821"/>
    </source>
</evidence>
<dbReference type="PANTHER" id="PTHR19338">
    <property type="entry name" value="TRANSLOCASE OF INNER MITOCHONDRIAL MEMBRANE 13 HOMOLOG"/>
    <property type="match status" value="1"/>
</dbReference>
<dbReference type="InterPro" id="IPR041118">
    <property type="entry name" value="Rx_N"/>
</dbReference>
<dbReference type="Pfam" id="PF18052">
    <property type="entry name" value="Rx_N"/>
    <property type="match status" value="1"/>
</dbReference>
<name>A0A0E0MML3_ORYPU</name>
<dbReference type="HOGENOM" id="CLU_000837_29_0_1"/>
<reference evidence="8" key="2">
    <citation type="submission" date="2018-05" db="EMBL/GenBank/DDBJ databases">
        <title>OpunRS2 (Oryza punctata Reference Sequence Version 2).</title>
        <authorList>
            <person name="Zhang J."/>
            <person name="Kudrna D."/>
            <person name="Lee S."/>
            <person name="Talag J."/>
            <person name="Welchert J."/>
            <person name="Wing R.A."/>
        </authorList>
    </citation>
    <scope>NUCLEOTIDE SEQUENCE [LARGE SCALE GENOMIC DNA]</scope>
</reference>
<protein>
    <recommendedName>
        <fullName evidence="10">NB-ARC domain-containing protein</fullName>
    </recommendedName>
</protein>
<dbReference type="Pfam" id="PF00931">
    <property type="entry name" value="NB-ARC"/>
    <property type="match status" value="1"/>
</dbReference>
<dbReference type="PANTHER" id="PTHR19338:SF0">
    <property type="entry name" value="MITOCHONDRIAL IMPORT INNER MEMBRANE TRANSLOCASE SUBUNIT TIM13"/>
    <property type="match status" value="1"/>
</dbReference>
<evidence type="ECO:0000256" key="2">
    <source>
        <dbReference type="ARBA" id="ARBA00022614"/>
    </source>
</evidence>
<dbReference type="Gramene" id="OPUNC12G11330.1">
    <property type="protein sequence ID" value="OPUNC12G11330.1"/>
    <property type="gene ID" value="OPUNC12G11330"/>
</dbReference>
<reference evidence="8" key="1">
    <citation type="submission" date="2015-04" db="UniProtKB">
        <authorList>
            <consortium name="EnsemblPlants"/>
        </authorList>
    </citation>
    <scope>IDENTIFICATION</scope>
</reference>
<feature type="domain" description="NB-ARC" evidence="6">
    <location>
        <begin position="193"/>
        <end position="237"/>
    </location>
</feature>
<evidence type="ECO:0000256" key="3">
    <source>
        <dbReference type="ARBA" id="ARBA00022737"/>
    </source>
</evidence>
<sequence length="301" mass="32893">MEVIPTIISLASKIHELVKKDGEIESKLKTGLAKIKNELDMMNAVIMNNSSKAGAIDEQLVVMLQDLAYEVEDAIDLMVIDTNKTKAPMHLGRVLRIVGIGDRRSQDILNIDYYQKKIDGLTTKWKDFFKNGSSAAACPEGQPNGEGTSADAANPAAAAIAVDGRHHLPPVGIEDPKKDILDLLRHVDGHPVKLRVISIVGFRGVGKTTLARSVFEEHGSLGEPPFDCEAWVQVAGQPAAAAHDESMNKTNAARFLKETLCQLRPETNASDIIIRPNDDMALSHTIWTLCDTIRAFLEGKR</sequence>
<feature type="domain" description="Disease resistance N-terminal" evidence="7">
    <location>
        <begin position="9"/>
        <end position="86"/>
    </location>
</feature>
<dbReference type="GO" id="GO:0043531">
    <property type="term" value="F:ADP binding"/>
    <property type="evidence" value="ECO:0007669"/>
    <property type="project" value="InterPro"/>
</dbReference>
<evidence type="ECO:0000313" key="8">
    <source>
        <dbReference type="EnsemblPlants" id="OPUNC12G11330.1"/>
    </source>
</evidence>
<dbReference type="OMA" id="CDTIRAF"/>
<dbReference type="Gene3D" id="3.40.50.300">
    <property type="entry name" value="P-loop containing nucleotide triphosphate hydrolases"/>
    <property type="match status" value="1"/>
</dbReference>
<keyword evidence="2" id="KW-0433">Leucine-rich repeat</keyword>
<keyword evidence="5" id="KW-0611">Plant defense</keyword>
<keyword evidence="4" id="KW-0547">Nucleotide-binding</keyword>
<dbReference type="Proteomes" id="UP000026962">
    <property type="component" value="Chromosome 12"/>
</dbReference>
<dbReference type="AlphaFoldDB" id="A0A0E0MML3"/>
<dbReference type="Gene3D" id="1.20.5.4130">
    <property type="match status" value="1"/>
</dbReference>
<evidence type="ECO:0000259" key="6">
    <source>
        <dbReference type="Pfam" id="PF00931"/>
    </source>
</evidence>
<evidence type="ECO:0000313" key="9">
    <source>
        <dbReference type="Proteomes" id="UP000026962"/>
    </source>
</evidence>
<dbReference type="InterPro" id="IPR027417">
    <property type="entry name" value="P-loop_NTPase"/>
</dbReference>
<proteinExistence type="inferred from homology"/>
<evidence type="ECO:0000256" key="1">
    <source>
        <dbReference type="ARBA" id="ARBA00008894"/>
    </source>
</evidence>
<dbReference type="EnsemblPlants" id="OPUNC12G11330.1">
    <property type="protein sequence ID" value="OPUNC12G11330.1"/>
    <property type="gene ID" value="OPUNC12G11330"/>
</dbReference>
<accession>A0A0E0MML3</accession>
<evidence type="ECO:0000259" key="7">
    <source>
        <dbReference type="Pfam" id="PF18052"/>
    </source>
</evidence>
<dbReference type="SUPFAM" id="SSF52540">
    <property type="entry name" value="P-loop containing nucleoside triphosphate hydrolases"/>
    <property type="match status" value="1"/>
</dbReference>
<dbReference type="GO" id="GO:0006952">
    <property type="term" value="P:defense response"/>
    <property type="evidence" value="ECO:0007669"/>
    <property type="project" value="UniProtKB-KW"/>
</dbReference>
<organism evidence="8">
    <name type="scientific">Oryza punctata</name>
    <name type="common">Red rice</name>
    <dbReference type="NCBI Taxonomy" id="4537"/>
    <lineage>
        <taxon>Eukaryota</taxon>
        <taxon>Viridiplantae</taxon>
        <taxon>Streptophyta</taxon>
        <taxon>Embryophyta</taxon>
        <taxon>Tracheophyta</taxon>
        <taxon>Spermatophyta</taxon>
        <taxon>Magnoliopsida</taxon>
        <taxon>Liliopsida</taxon>
        <taxon>Poales</taxon>
        <taxon>Poaceae</taxon>
        <taxon>BOP clade</taxon>
        <taxon>Oryzoideae</taxon>
        <taxon>Oryzeae</taxon>
        <taxon>Oryzinae</taxon>
        <taxon>Oryza</taxon>
    </lineage>
</organism>
<keyword evidence="3" id="KW-0677">Repeat</keyword>
<dbReference type="InterPro" id="IPR002182">
    <property type="entry name" value="NB-ARC"/>
</dbReference>
<evidence type="ECO:0008006" key="10">
    <source>
        <dbReference type="Google" id="ProtNLM"/>
    </source>
</evidence>
<comment type="similarity">
    <text evidence="1">Belongs to the disease resistance NB-LRR family.</text>
</comment>
<dbReference type="STRING" id="4537.A0A0E0MML3"/>
<keyword evidence="9" id="KW-1185">Reference proteome</keyword>